<dbReference type="GO" id="GO:0016491">
    <property type="term" value="F:oxidoreductase activity"/>
    <property type="evidence" value="ECO:0007669"/>
    <property type="project" value="UniProtKB-KW"/>
</dbReference>
<dbReference type="Gene3D" id="3.40.50.720">
    <property type="entry name" value="NAD(P)-binding Rossmann-like Domain"/>
    <property type="match status" value="2"/>
</dbReference>
<accession>A0A5N5T8J5</accession>
<comment type="caution">
    <text evidence="4">The sequence shown here is derived from an EMBL/GenBank/DDBJ whole genome shotgun (WGS) entry which is preliminary data.</text>
</comment>
<dbReference type="PANTHER" id="PTHR43333:SF1">
    <property type="entry name" value="D-ISOMER SPECIFIC 2-HYDROXYACID DEHYDROGENASE NAD-BINDING DOMAIN-CONTAINING PROTEIN"/>
    <property type="match status" value="1"/>
</dbReference>
<protein>
    <submittedName>
        <fullName evidence="4">Glyoxylate/hydroxypyruvate reductase A</fullName>
    </submittedName>
</protein>
<proteinExistence type="predicted"/>
<feature type="domain" description="D-isomer specific 2-hydroxyacid dehydrogenase NAD-binding" evidence="3">
    <location>
        <begin position="8"/>
        <end position="162"/>
    </location>
</feature>
<reference evidence="4 5" key="1">
    <citation type="journal article" date="2019" name="PLoS Biol.">
        <title>Sex chromosomes control vertical transmission of feminizing Wolbachia symbionts in an isopod.</title>
        <authorList>
            <person name="Becking T."/>
            <person name="Chebbi M.A."/>
            <person name="Giraud I."/>
            <person name="Moumen B."/>
            <person name="Laverre T."/>
            <person name="Caubet Y."/>
            <person name="Peccoud J."/>
            <person name="Gilbert C."/>
            <person name="Cordaux R."/>
        </authorList>
    </citation>
    <scope>NUCLEOTIDE SEQUENCE [LARGE SCALE GENOMIC DNA]</scope>
    <source>
        <strain evidence="4">ANa2</strain>
        <tissue evidence="4">Whole body excluding digestive tract and cuticle</tissue>
    </source>
</reference>
<name>A0A5N5T8J5_9CRUS</name>
<keyword evidence="2" id="KW-0520">NAD</keyword>
<evidence type="ECO:0000313" key="4">
    <source>
        <dbReference type="EMBL" id="KAB7502941.1"/>
    </source>
</evidence>
<evidence type="ECO:0000259" key="3">
    <source>
        <dbReference type="Pfam" id="PF02826"/>
    </source>
</evidence>
<dbReference type="SUPFAM" id="SSF51735">
    <property type="entry name" value="NAD(P)-binding Rossmann-fold domains"/>
    <property type="match status" value="1"/>
</dbReference>
<feature type="non-terminal residue" evidence="4">
    <location>
        <position position="1"/>
    </location>
</feature>
<dbReference type="InterPro" id="IPR036291">
    <property type="entry name" value="NAD(P)-bd_dom_sf"/>
</dbReference>
<keyword evidence="1" id="KW-0560">Oxidoreductase</keyword>
<evidence type="ECO:0000313" key="5">
    <source>
        <dbReference type="Proteomes" id="UP000326759"/>
    </source>
</evidence>
<dbReference type="EMBL" id="SEYY01006307">
    <property type="protein sequence ID" value="KAB7502941.1"/>
    <property type="molecule type" value="Genomic_DNA"/>
</dbReference>
<dbReference type="GO" id="GO:0051287">
    <property type="term" value="F:NAD binding"/>
    <property type="evidence" value="ECO:0007669"/>
    <property type="project" value="InterPro"/>
</dbReference>
<keyword evidence="5" id="KW-1185">Reference proteome</keyword>
<keyword evidence="4" id="KW-0670">Pyruvate</keyword>
<dbReference type="OrthoDB" id="298012at2759"/>
<dbReference type="AlphaFoldDB" id="A0A5N5T8J5"/>
<organism evidence="4 5">
    <name type="scientific">Armadillidium nasatum</name>
    <dbReference type="NCBI Taxonomy" id="96803"/>
    <lineage>
        <taxon>Eukaryota</taxon>
        <taxon>Metazoa</taxon>
        <taxon>Ecdysozoa</taxon>
        <taxon>Arthropoda</taxon>
        <taxon>Crustacea</taxon>
        <taxon>Multicrustacea</taxon>
        <taxon>Malacostraca</taxon>
        <taxon>Eumalacostraca</taxon>
        <taxon>Peracarida</taxon>
        <taxon>Isopoda</taxon>
        <taxon>Oniscidea</taxon>
        <taxon>Crinocheta</taxon>
        <taxon>Armadillidiidae</taxon>
        <taxon>Armadillidium</taxon>
    </lineage>
</organism>
<dbReference type="Proteomes" id="UP000326759">
    <property type="component" value="Unassembled WGS sequence"/>
</dbReference>
<dbReference type="PANTHER" id="PTHR43333">
    <property type="entry name" value="2-HACID_DH_C DOMAIN-CONTAINING PROTEIN"/>
    <property type="match status" value="1"/>
</dbReference>
<evidence type="ECO:0000256" key="1">
    <source>
        <dbReference type="ARBA" id="ARBA00023002"/>
    </source>
</evidence>
<evidence type="ECO:0000256" key="2">
    <source>
        <dbReference type="ARBA" id="ARBA00023027"/>
    </source>
</evidence>
<gene>
    <name evidence="4" type="primary">ghrA_0</name>
    <name evidence="4" type="ORF">Anas_12347</name>
</gene>
<dbReference type="InterPro" id="IPR006140">
    <property type="entry name" value="D-isomer_DH_NAD-bd"/>
</dbReference>
<sequence>VQKIWGHQYGVGSYRSLQEITVGVLGVGSIGNEVIHALKFFKSRVFGFGRSKSPSSRILLDKYFTSTELPSLLEQCDYIVNVLPSTPATRGILGNNVLSCTKKSPILMNIGRGDAISEDDIIIALNNSWISSAILDVFEREPLPSYSPLWSHPKVIITPHVGVCSKTEDIVSCFLENLERYKNGDSLKNVINWEAGY</sequence>
<dbReference type="Pfam" id="PF02826">
    <property type="entry name" value="2-Hacid_dh_C"/>
    <property type="match status" value="1"/>
</dbReference>